<dbReference type="Proteomes" id="UP000827872">
    <property type="component" value="Linkage Group LG15"/>
</dbReference>
<evidence type="ECO:0000313" key="2">
    <source>
        <dbReference type="Proteomes" id="UP000827872"/>
    </source>
</evidence>
<name>A0ACB8EVW4_9SAUR</name>
<keyword evidence="2" id="KW-1185">Reference proteome</keyword>
<evidence type="ECO:0000313" key="1">
    <source>
        <dbReference type="EMBL" id="KAH7996794.1"/>
    </source>
</evidence>
<organism evidence="1 2">
    <name type="scientific">Sphaerodactylus townsendi</name>
    <dbReference type="NCBI Taxonomy" id="933632"/>
    <lineage>
        <taxon>Eukaryota</taxon>
        <taxon>Metazoa</taxon>
        <taxon>Chordata</taxon>
        <taxon>Craniata</taxon>
        <taxon>Vertebrata</taxon>
        <taxon>Euteleostomi</taxon>
        <taxon>Lepidosauria</taxon>
        <taxon>Squamata</taxon>
        <taxon>Bifurcata</taxon>
        <taxon>Gekkota</taxon>
        <taxon>Sphaerodactylidae</taxon>
        <taxon>Sphaerodactylus</taxon>
    </lineage>
</organism>
<accession>A0ACB8EVW4</accession>
<protein>
    <submittedName>
        <fullName evidence="1">Uncharacterized protein</fullName>
    </submittedName>
</protein>
<sequence length="292" mass="32451">MLRIGEEPSPQESTMAHKGCLSVTKYFLFLFNLFFFILGSLLFGFGLWILFDRSSFASTLGSSVFALKIWSYIFAGVGILTMLLGFLGCLGSLKEIKCMLGFYFAFLFLLFVAQVTIVIVVYTQRETIQATVRDCAGDIIQNYKLNGSLTDREESWDVIQEQFRCCGWNSYTDWEGNQAVAANGSSFYPCSCRDTSQAGQPLANNTETPKSPERTKGFCVSQGEWPVYKEGCMASIQNWLANNIITIVGLCLGIALIEMNGLYLASVALGEDSSDTPEGLEKEVFRRPGLRI</sequence>
<dbReference type="EMBL" id="CM037628">
    <property type="protein sequence ID" value="KAH7996794.1"/>
    <property type="molecule type" value="Genomic_DNA"/>
</dbReference>
<reference evidence="1" key="1">
    <citation type="submission" date="2021-08" db="EMBL/GenBank/DDBJ databases">
        <title>The first chromosome-level gecko genome reveals the dynamic sex chromosomes of Neotropical dwarf geckos (Sphaerodactylidae: Sphaerodactylus).</title>
        <authorList>
            <person name="Pinto B.J."/>
            <person name="Keating S.E."/>
            <person name="Gamble T."/>
        </authorList>
    </citation>
    <scope>NUCLEOTIDE SEQUENCE</scope>
    <source>
        <strain evidence="1">TG3544</strain>
    </source>
</reference>
<proteinExistence type="predicted"/>
<comment type="caution">
    <text evidence="1">The sequence shown here is derived from an EMBL/GenBank/DDBJ whole genome shotgun (WGS) entry which is preliminary data.</text>
</comment>
<gene>
    <name evidence="1" type="ORF">K3G42_011006</name>
</gene>